<dbReference type="GO" id="GO:0016607">
    <property type="term" value="C:nuclear speck"/>
    <property type="evidence" value="ECO:0007669"/>
    <property type="project" value="UniProtKB-SubCell"/>
</dbReference>
<keyword evidence="8" id="KW-0507">mRNA processing</keyword>
<keyword evidence="15" id="KW-0238">DNA-binding</keyword>
<evidence type="ECO:0000256" key="8">
    <source>
        <dbReference type="ARBA" id="ARBA00022664"/>
    </source>
</evidence>
<keyword evidence="11" id="KW-0965">Cell junction</keyword>
<keyword evidence="13" id="KW-0805">Transcription regulation</keyword>
<dbReference type="GO" id="GO:0003677">
    <property type="term" value="F:DNA binding"/>
    <property type="evidence" value="ECO:0007669"/>
    <property type="project" value="UniProtKB-KW"/>
</dbReference>
<dbReference type="GeneTree" id="ENSGT00730000111160"/>
<reference evidence="25" key="1">
    <citation type="submission" date="2021-06" db="EMBL/GenBank/DDBJ databases">
        <authorList>
            <consortium name="Wellcome Sanger Institute Data Sharing"/>
        </authorList>
    </citation>
    <scope>NUCLEOTIDE SEQUENCE [LARGE SCALE GENOMIC DNA]</scope>
</reference>
<evidence type="ECO:0000256" key="22">
    <source>
        <dbReference type="SAM" id="MobiDB-lite"/>
    </source>
</evidence>
<feature type="region of interest" description="Disordered" evidence="22">
    <location>
        <begin position="27"/>
        <end position="124"/>
    </location>
</feature>
<evidence type="ECO:0000313" key="25">
    <source>
        <dbReference type="Ensembl" id="ENSECRP00000021676.1"/>
    </source>
</evidence>
<evidence type="ECO:0000256" key="6">
    <source>
        <dbReference type="ARBA" id="ARBA00022499"/>
    </source>
</evidence>
<feature type="compositionally biased region" description="Basic residues" evidence="22">
    <location>
        <begin position="532"/>
        <end position="545"/>
    </location>
</feature>
<feature type="compositionally biased region" description="Basic and acidic residues" evidence="22">
    <location>
        <begin position="339"/>
        <end position="349"/>
    </location>
</feature>
<evidence type="ECO:0000256" key="11">
    <source>
        <dbReference type="ARBA" id="ARBA00022949"/>
    </source>
</evidence>
<dbReference type="GO" id="GO:0006397">
    <property type="term" value="P:mRNA processing"/>
    <property type="evidence" value="ECO:0007669"/>
    <property type="project" value="UniProtKB-KW"/>
</dbReference>
<keyword evidence="10" id="KW-0832">Ubl conjugation</keyword>
<evidence type="ECO:0000256" key="20">
    <source>
        <dbReference type="ARBA" id="ARBA00025916"/>
    </source>
</evidence>
<keyword evidence="17" id="KW-0804">Transcription</keyword>
<dbReference type="InterPro" id="IPR006787">
    <property type="entry name" value="Pinin_SDK_N"/>
</dbReference>
<feature type="compositionally biased region" description="Basic and acidic residues" evidence="22">
    <location>
        <begin position="360"/>
        <end position="372"/>
    </location>
</feature>
<feature type="domain" description="Pinin/SDK" evidence="24">
    <location>
        <begin position="1"/>
        <end position="133"/>
    </location>
</feature>
<dbReference type="GO" id="GO:0030057">
    <property type="term" value="C:desmosome"/>
    <property type="evidence" value="ECO:0007669"/>
    <property type="project" value="UniProtKB-SubCell"/>
</dbReference>
<proteinExistence type="inferred from homology"/>
<dbReference type="AlphaFoldDB" id="A0A8C4SRN1"/>
<keyword evidence="16" id="KW-0010">Activator</keyword>
<evidence type="ECO:0000256" key="18">
    <source>
        <dbReference type="ARBA" id="ARBA00023187"/>
    </source>
</evidence>
<evidence type="ECO:0000259" key="23">
    <source>
        <dbReference type="Pfam" id="PF04696"/>
    </source>
</evidence>
<keyword evidence="18" id="KW-0508">mRNA splicing</keyword>
<evidence type="ECO:0000256" key="10">
    <source>
        <dbReference type="ARBA" id="ARBA00022843"/>
    </source>
</evidence>
<keyword evidence="5" id="KW-0488">Methylation</keyword>
<keyword evidence="9" id="KW-0747">Spliceosome</keyword>
<reference evidence="25" key="2">
    <citation type="submission" date="2025-08" db="UniProtKB">
        <authorList>
            <consortium name="Ensembl"/>
        </authorList>
    </citation>
    <scope>IDENTIFICATION</scope>
</reference>
<evidence type="ECO:0000256" key="17">
    <source>
        <dbReference type="ARBA" id="ARBA00023163"/>
    </source>
</evidence>
<feature type="coiled-coil region" evidence="21">
    <location>
        <begin position="164"/>
        <end position="222"/>
    </location>
</feature>
<feature type="compositionally biased region" description="Basic and acidic residues" evidence="22">
    <location>
        <begin position="669"/>
        <end position="684"/>
    </location>
</feature>
<sequence length="684" mass="78481">MAVAVRTLQEQLEKAKESLKNVDENIRKLTGRDPNELRPGQTRRLTIPGPGGGRGRGINLLRRGLSDGGVGPPAKQRDIEGALLRLAGDRRARRESRHESDAEDEEDVKKPALQSSVVATSKERTRRDLIQDQTMDEKGKQRNRRMFGLLMGTLQKFKQESTVATERQKRRQEIEQKLEVQAEEERKKVENEKRELFEERRAKQTELRLLEQKVELAQLQEEWNMHNMKIIKYIRTKTKPPVFYIPGRMCSATHKLLEDSQKKMNGILQSRREEFAEQLNKMEARPRRHSLKEKEQEELKNEDRQNEEQEEGKRAQQEAEMEETGNQHNDIEMEEPGDEREVSLVHSDVEPEQESSTVKQTEEQQHEQPMEVRDEDEEEEEEEEGICGAVKEPQERQPDSCSDAQEYILPAQVENDQEMVERKDDTPGVAETEVVQVKKKEEVNFISETDQESEFKIANEKENGLEAETMIEYEPMLDSEAALEMIVPESHSPREEIEFSLIVQDDRRPQQHLQQQMEEPVKTLTSSSKSGNRARGHLKEKRKSRSSSSSSSSSTSTSSSSGSSSSSSSSESSSQSSSSSSSSSSRSSSSSSSSSESRSRERGHNKKRRRRSAERDRERERKRGNPGVDRNHKSSKGSSRDIKGSKDKNSRADRKRSVSEGSRSGKRPSRNERERKSDRKDKRR</sequence>
<protein>
    <recommendedName>
        <fullName evidence="4">Pinin</fullName>
    </recommendedName>
</protein>
<evidence type="ECO:0000256" key="19">
    <source>
        <dbReference type="ARBA" id="ARBA00023242"/>
    </source>
</evidence>
<dbReference type="PANTHER" id="PTHR12707:SF0">
    <property type="entry name" value="PININ"/>
    <property type="match status" value="1"/>
</dbReference>
<name>A0A8C4SRN1_ERPCA</name>
<feature type="compositionally biased region" description="Basic and acidic residues" evidence="22">
    <location>
        <begin position="613"/>
        <end position="623"/>
    </location>
</feature>
<keyword evidence="6" id="KW-1017">Isopeptide bond</keyword>
<feature type="region of interest" description="Disordered" evidence="22">
    <location>
        <begin position="280"/>
        <end position="431"/>
    </location>
</feature>
<evidence type="ECO:0000256" key="21">
    <source>
        <dbReference type="SAM" id="Coils"/>
    </source>
</evidence>
<dbReference type="Ensembl" id="ENSECRT00000022143.1">
    <property type="protein sequence ID" value="ENSECRP00000021676.1"/>
    <property type="gene ID" value="ENSECRG00000014631.1"/>
</dbReference>
<comment type="subcellular location">
    <subcellularLocation>
        <location evidence="2">Cell junction</location>
        <location evidence="2">Desmosome</location>
    </subcellularLocation>
    <subcellularLocation>
        <location evidence="1">Nucleus speckle</location>
    </subcellularLocation>
</comment>
<feature type="region of interest" description="Disordered" evidence="22">
    <location>
        <begin position="486"/>
        <end position="684"/>
    </location>
</feature>
<feature type="compositionally biased region" description="Polar residues" evidence="22">
    <location>
        <begin position="511"/>
        <end position="531"/>
    </location>
</feature>
<evidence type="ECO:0000256" key="14">
    <source>
        <dbReference type="ARBA" id="ARBA00023054"/>
    </source>
</evidence>
<evidence type="ECO:0000256" key="16">
    <source>
        <dbReference type="ARBA" id="ARBA00023159"/>
    </source>
</evidence>
<keyword evidence="12" id="KW-0007">Acetylation</keyword>
<gene>
    <name evidence="25" type="primary">PNN</name>
    <name evidence="25" type="synonym">pnn</name>
</gene>
<evidence type="ECO:0000259" key="24">
    <source>
        <dbReference type="Pfam" id="PF04697"/>
    </source>
</evidence>
<evidence type="ECO:0000256" key="13">
    <source>
        <dbReference type="ARBA" id="ARBA00023015"/>
    </source>
</evidence>
<feature type="compositionally biased region" description="Acidic residues" evidence="22">
    <location>
        <begin position="373"/>
        <end position="385"/>
    </location>
</feature>
<keyword evidence="7" id="KW-0597">Phosphoprotein</keyword>
<feature type="compositionally biased region" description="Basic and acidic residues" evidence="22">
    <location>
        <begin position="292"/>
        <end position="317"/>
    </location>
</feature>
<evidence type="ECO:0000256" key="9">
    <source>
        <dbReference type="ARBA" id="ARBA00022728"/>
    </source>
</evidence>
<dbReference type="Pfam" id="PF04696">
    <property type="entry name" value="Pinin_SDK_memA"/>
    <property type="match status" value="1"/>
</dbReference>
<dbReference type="Proteomes" id="UP000694620">
    <property type="component" value="Chromosome 16"/>
</dbReference>
<dbReference type="InterPro" id="IPR039853">
    <property type="entry name" value="Pinin"/>
</dbReference>
<feature type="domain" description="Pinin/SDK/MemA protein" evidence="23">
    <location>
        <begin position="137"/>
        <end position="262"/>
    </location>
</feature>
<feature type="compositionally biased region" description="Basic and acidic residues" evidence="22">
    <location>
        <begin position="87"/>
        <end position="100"/>
    </location>
</feature>
<evidence type="ECO:0000256" key="4">
    <source>
        <dbReference type="ARBA" id="ARBA00020056"/>
    </source>
</evidence>
<feature type="compositionally biased region" description="Low complexity" evidence="22">
    <location>
        <begin position="546"/>
        <end position="596"/>
    </location>
</feature>
<evidence type="ECO:0000256" key="2">
    <source>
        <dbReference type="ARBA" id="ARBA00004568"/>
    </source>
</evidence>
<accession>A0A8C4SRN1</accession>
<evidence type="ECO:0000256" key="12">
    <source>
        <dbReference type="ARBA" id="ARBA00022990"/>
    </source>
</evidence>
<keyword evidence="26" id="KW-1185">Reference proteome</keyword>
<feature type="compositionally biased region" description="Basic residues" evidence="22">
    <location>
        <begin position="603"/>
        <end position="612"/>
    </location>
</feature>
<keyword evidence="14 21" id="KW-0175">Coiled coil</keyword>
<evidence type="ECO:0000256" key="7">
    <source>
        <dbReference type="ARBA" id="ARBA00022553"/>
    </source>
</evidence>
<dbReference type="GO" id="GO:0008380">
    <property type="term" value="P:RNA splicing"/>
    <property type="evidence" value="ECO:0007669"/>
    <property type="project" value="UniProtKB-KW"/>
</dbReference>
<evidence type="ECO:0000256" key="15">
    <source>
        <dbReference type="ARBA" id="ARBA00023125"/>
    </source>
</evidence>
<dbReference type="PANTHER" id="PTHR12707">
    <property type="entry name" value="PINN"/>
    <property type="match status" value="1"/>
</dbReference>
<feature type="compositionally biased region" description="Basic and acidic residues" evidence="22">
    <location>
        <begin position="27"/>
        <end position="36"/>
    </location>
</feature>
<evidence type="ECO:0000256" key="3">
    <source>
        <dbReference type="ARBA" id="ARBA00010386"/>
    </source>
</evidence>
<feature type="compositionally biased region" description="Basic and acidic residues" evidence="22">
    <location>
        <begin position="638"/>
        <end position="658"/>
    </location>
</feature>
<evidence type="ECO:0000313" key="26">
    <source>
        <dbReference type="Proteomes" id="UP000694620"/>
    </source>
</evidence>
<comment type="similarity">
    <text evidence="3">Belongs to the pinin family.</text>
</comment>
<organism evidence="25 26">
    <name type="scientific">Erpetoichthys calabaricus</name>
    <name type="common">Rope fish</name>
    <name type="synonym">Calamoichthys calabaricus</name>
    <dbReference type="NCBI Taxonomy" id="27687"/>
    <lineage>
        <taxon>Eukaryota</taxon>
        <taxon>Metazoa</taxon>
        <taxon>Chordata</taxon>
        <taxon>Craniata</taxon>
        <taxon>Vertebrata</taxon>
        <taxon>Euteleostomi</taxon>
        <taxon>Actinopterygii</taxon>
        <taxon>Polypteriformes</taxon>
        <taxon>Polypteridae</taxon>
        <taxon>Erpetoichthys</taxon>
    </lineage>
</organism>
<dbReference type="GO" id="GO:0071013">
    <property type="term" value="C:catalytic step 2 spliceosome"/>
    <property type="evidence" value="ECO:0007669"/>
    <property type="project" value="TreeGrafter"/>
</dbReference>
<dbReference type="Pfam" id="PF04697">
    <property type="entry name" value="Pinin_SDK_N"/>
    <property type="match status" value="1"/>
</dbReference>
<dbReference type="InterPro" id="IPR006786">
    <property type="entry name" value="Pinin_SDK_MemA"/>
</dbReference>
<keyword evidence="19" id="KW-0539">Nucleus</keyword>
<evidence type="ECO:0000256" key="5">
    <source>
        <dbReference type="ARBA" id="ARBA00022481"/>
    </source>
</evidence>
<reference evidence="25" key="3">
    <citation type="submission" date="2025-09" db="UniProtKB">
        <authorList>
            <consortium name="Ensembl"/>
        </authorList>
    </citation>
    <scope>IDENTIFICATION</scope>
</reference>
<comment type="subunit">
    <text evidence="20">Found in a mRNA splicing-dependent exon junction complex (EJC). Found in a complex with SR proteins. Found in a mRNP complex with RNPS1. Component of the PSAP complex consisting of RNPS1, SAP18 and PNN. Interacts with PNISR, CTBP1, CTBP2, KRT8, KRT18, KRT19, PS1D/PNO40, PPIG, RNPS1, SFRS4 and SRRM2. Identified in the spliceosome C complex.</text>
</comment>
<evidence type="ECO:0000256" key="1">
    <source>
        <dbReference type="ARBA" id="ARBA00004324"/>
    </source>
</evidence>